<feature type="compositionally biased region" description="Polar residues" evidence="1">
    <location>
        <begin position="331"/>
        <end position="343"/>
    </location>
</feature>
<keyword evidence="2" id="KW-1133">Transmembrane helix</keyword>
<evidence type="ECO:0000256" key="3">
    <source>
        <dbReference type="SAM" id="SignalP"/>
    </source>
</evidence>
<reference evidence="4" key="1">
    <citation type="submission" date="2022-06" db="EMBL/GenBank/DDBJ databases">
        <title>Complete genome sequence of soil microorganisms Streptomyces sp. Qhu-M197 isolated from Alpine meadows habitats on the Tibetan Plateau.</title>
        <authorList>
            <person name="Zhang B."/>
            <person name="Xiang X."/>
            <person name="Fan J."/>
        </authorList>
    </citation>
    <scope>NUCLEOTIDE SEQUENCE</scope>
    <source>
        <strain evidence="4">Qhu-M197</strain>
    </source>
</reference>
<feature type="transmembrane region" description="Helical" evidence="2">
    <location>
        <begin position="252"/>
        <end position="274"/>
    </location>
</feature>
<evidence type="ECO:0000313" key="4">
    <source>
        <dbReference type="EMBL" id="USQ84467.1"/>
    </source>
</evidence>
<evidence type="ECO:0000256" key="1">
    <source>
        <dbReference type="SAM" id="MobiDB-lite"/>
    </source>
</evidence>
<feature type="transmembrane region" description="Helical" evidence="2">
    <location>
        <begin position="187"/>
        <end position="211"/>
    </location>
</feature>
<feature type="signal peptide" evidence="3">
    <location>
        <begin position="1"/>
        <end position="21"/>
    </location>
</feature>
<sequence>MSALALSVLLCLVSALCYAVAALLQERAAVAAPRSAVRTAPRSGLWWAALTLNGGGGLLHVLALRWGPLNLVQPLGALTIVFALPLSSLGRSRGAGRAGAGRTAWAGAGLVAGSLALLTVLVDTGPAVPLAVRDQSLIAAGGIGVAALLAGAAAGVRRPAGRAAVLATAAGVAFGVASVQVKVVVDGWAVSAVSAQAVGLCLTAVMAGTGLAASQASYRDAGLAVPLVTMTLVNPVVASVIGVAVMNDGFRHGAAGVPLALAAATTAAVGLLALAGHRTDPAGAAPRAGAPDRMTAAKTRRRAASRLSRASPGRRVSCPSLHGRESPDVTRGQSCRKNPCISQ</sequence>
<feature type="region of interest" description="Disordered" evidence="1">
    <location>
        <begin position="282"/>
        <end position="343"/>
    </location>
</feature>
<feature type="transmembrane region" description="Helical" evidence="2">
    <location>
        <begin position="137"/>
        <end position="156"/>
    </location>
</feature>
<keyword evidence="3" id="KW-0732">Signal</keyword>
<evidence type="ECO:0000313" key="5">
    <source>
        <dbReference type="Proteomes" id="UP001056374"/>
    </source>
</evidence>
<feature type="transmembrane region" description="Helical" evidence="2">
    <location>
        <begin position="223"/>
        <end position="246"/>
    </location>
</feature>
<proteinExistence type="predicted"/>
<feature type="transmembrane region" description="Helical" evidence="2">
    <location>
        <begin position="71"/>
        <end position="91"/>
    </location>
</feature>
<gene>
    <name evidence="4" type="ORF">NFX46_12110</name>
</gene>
<dbReference type="Proteomes" id="UP001056374">
    <property type="component" value="Chromosome"/>
</dbReference>
<feature type="chain" id="PRO_5045582782" description="Integral membrane protein" evidence="3">
    <location>
        <begin position="22"/>
        <end position="343"/>
    </location>
</feature>
<dbReference type="RefSeq" id="WP_252548672.1">
    <property type="nucleotide sequence ID" value="NZ_CP099468.1"/>
</dbReference>
<feature type="transmembrane region" description="Helical" evidence="2">
    <location>
        <begin position="163"/>
        <end position="181"/>
    </location>
</feature>
<feature type="compositionally biased region" description="Low complexity" evidence="1">
    <location>
        <begin position="282"/>
        <end position="297"/>
    </location>
</feature>
<organism evidence="4 5">
    <name type="scientific">Streptomyces phaeoluteigriseus</name>
    <dbReference type="NCBI Taxonomy" id="114686"/>
    <lineage>
        <taxon>Bacteria</taxon>
        <taxon>Bacillati</taxon>
        <taxon>Actinomycetota</taxon>
        <taxon>Actinomycetes</taxon>
        <taxon>Kitasatosporales</taxon>
        <taxon>Streptomycetaceae</taxon>
        <taxon>Streptomyces</taxon>
        <taxon>Streptomyces aurantiacus group</taxon>
    </lineage>
</organism>
<keyword evidence="5" id="KW-1185">Reference proteome</keyword>
<evidence type="ECO:0008006" key="6">
    <source>
        <dbReference type="Google" id="ProtNLM"/>
    </source>
</evidence>
<dbReference type="PANTHER" id="PTHR40761">
    <property type="entry name" value="CONSERVED INTEGRAL MEMBRANE ALANINE VALINE AND LEUCINE RICH PROTEIN-RELATED"/>
    <property type="match status" value="1"/>
</dbReference>
<keyword evidence="2" id="KW-0472">Membrane</keyword>
<protein>
    <recommendedName>
        <fullName evidence="6">Integral membrane protein</fullName>
    </recommendedName>
</protein>
<name>A0ABY4Z6J0_9ACTN</name>
<dbReference type="EMBL" id="CP099468">
    <property type="protein sequence ID" value="USQ84467.1"/>
    <property type="molecule type" value="Genomic_DNA"/>
</dbReference>
<keyword evidence="2" id="KW-0812">Transmembrane</keyword>
<dbReference type="PANTHER" id="PTHR40761:SF1">
    <property type="entry name" value="CONSERVED INTEGRAL MEMBRANE ALANINE VALINE AND LEUCINE RICH PROTEIN-RELATED"/>
    <property type="match status" value="1"/>
</dbReference>
<feature type="transmembrane region" description="Helical" evidence="2">
    <location>
        <begin position="103"/>
        <end position="122"/>
    </location>
</feature>
<accession>A0ABY4Z6J0</accession>
<evidence type="ECO:0000256" key="2">
    <source>
        <dbReference type="SAM" id="Phobius"/>
    </source>
</evidence>
<feature type="compositionally biased region" description="Low complexity" evidence="1">
    <location>
        <begin position="305"/>
        <end position="315"/>
    </location>
</feature>